<sequence length="99" mass="11244">MSIENVLNLVGEDECSWELRSPQEIYEESLEEACEAANEEAEHSSQPQQDTEHVPTRIEALCLINRLPIYLNNDRSQLAEKASTILCQLSNCLCTQNHI</sequence>
<evidence type="ECO:0000256" key="1">
    <source>
        <dbReference type="SAM" id="MobiDB-lite"/>
    </source>
</evidence>
<proteinExistence type="predicted"/>
<accession>A0A9P6NR73</accession>
<gene>
    <name evidence="2" type="ORF">CROQUDRAFT_90821</name>
</gene>
<dbReference type="Proteomes" id="UP000886653">
    <property type="component" value="Unassembled WGS sequence"/>
</dbReference>
<reference evidence="2" key="1">
    <citation type="submission" date="2013-11" db="EMBL/GenBank/DDBJ databases">
        <title>Genome sequence of the fusiform rust pathogen reveals effectors for host alternation and coevolution with pine.</title>
        <authorList>
            <consortium name="DOE Joint Genome Institute"/>
            <person name="Smith K."/>
            <person name="Pendleton A."/>
            <person name="Kubisiak T."/>
            <person name="Anderson C."/>
            <person name="Salamov A."/>
            <person name="Aerts A."/>
            <person name="Riley R."/>
            <person name="Clum A."/>
            <person name="Lindquist E."/>
            <person name="Ence D."/>
            <person name="Campbell M."/>
            <person name="Kronenberg Z."/>
            <person name="Feau N."/>
            <person name="Dhillon B."/>
            <person name="Hamelin R."/>
            <person name="Burleigh J."/>
            <person name="Smith J."/>
            <person name="Yandell M."/>
            <person name="Nelson C."/>
            <person name="Grigoriev I."/>
            <person name="Davis J."/>
        </authorList>
    </citation>
    <scope>NUCLEOTIDE SEQUENCE</scope>
    <source>
        <strain evidence="2">G11</strain>
    </source>
</reference>
<feature type="region of interest" description="Disordered" evidence="1">
    <location>
        <begin position="32"/>
        <end position="54"/>
    </location>
</feature>
<keyword evidence="3" id="KW-1185">Reference proteome</keyword>
<name>A0A9P6NR73_9BASI</name>
<evidence type="ECO:0000313" key="3">
    <source>
        <dbReference type="Proteomes" id="UP000886653"/>
    </source>
</evidence>
<organism evidence="2 3">
    <name type="scientific">Cronartium quercuum f. sp. fusiforme G11</name>
    <dbReference type="NCBI Taxonomy" id="708437"/>
    <lineage>
        <taxon>Eukaryota</taxon>
        <taxon>Fungi</taxon>
        <taxon>Dikarya</taxon>
        <taxon>Basidiomycota</taxon>
        <taxon>Pucciniomycotina</taxon>
        <taxon>Pucciniomycetes</taxon>
        <taxon>Pucciniales</taxon>
        <taxon>Coleosporiaceae</taxon>
        <taxon>Cronartium</taxon>
    </lineage>
</organism>
<dbReference type="EMBL" id="MU167241">
    <property type="protein sequence ID" value="KAG0148070.1"/>
    <property type="molecule type" value="Genomic_DNA"/>
</dbReference>
<comment type="caution">
    <text evidence="2">The sequence shown here is derived from an EMBL/GenBank/DDBJ whole genome shotgun (WGS) entry which is preliminary data.</text>
</comment>
<evidence type="ECO:0000313" key="2">
    <source>
        <dbReference type="EMBL" id="KAG0148070.1"/>
    </source>
</evidence>
<dbReference type="AlphaFoldDB" id="A0A9P6NR73"/>
<protein>
    <submittedName>
        <fullName evidence="2">Uncharacterized protein</fullName>
    </submittedName>
</protein>